<reference evidence="2 3" key="1">
    <citation type="submission" date="2015-08" db="EMBL/GenBank/DDBJ databases">
        <authorList>
            <person name="Varghese N."/>
        </authorList>
    </citation>
    <scope>NUCLEOTIDE SEQUENCE [LARGE SCALE GENOMIC DNA]</scope>
    <source>
        <strain evidence="2 3">DSM 18167</strain>
    </source>
</reference>
<dbReference type="InterPro" id="IPR010982">
    <property type="entry name" value="Lambda_DNA-bd_dom_sf"/>
</dbReference>
<dbReference type="SMART" id="SM00530">
    <property type="entry name" value="HTH_XRE"/>
    <property type="match status" value="1"/>
</dbReference>
<protein>
    <recommendedName>
        <fullName evidence="1">HTH cro/C1-type domain-containing protein</fullName>
    </recommendedName>
</protein>
<dbReference type="EMBL" id="CYHC01000010">
    <property type="protein sequence ID" value="CUA89991.1"/>
    <property type="molecule type" value="Genomic_DNA"/>
</dbReference>
<dbReference type="PROSITE" id="PS50943">
    <property type="entry name" value="HTH_CROC1"/>
    <property type="match status" value="1"/>
</dbReference>
<dbReference type="Proteomes" id="UP000182178">
    <property type="component" value="Unassembled WGS sequence"/>
</dbReference>
<feature type="domain" description="HTH cro/C1-type" evidence="1">
    <location>
        <begin position="47"/>
        <end position="102"/>
    </location>
</feature>
<dbReference type="Gene3D" id="1.10.260.40">
    <property type="entry name" value="lambda repressor-like DNA-binding domains"/>
    <property type="match status" value="1"/>
</dbReference>
<name>A0ABM9U8C8_9HYPH</name>
<evidence type="ECO:0000313" key="3">
    <source>
        <dbReference type="Proteomes" id="UP000182178"/>
    </source>
</evidence>
<proteinExistence type="predicted"/>
<keyword evidence="3" id="KW-1185">Reference proteome</keyword>
<dbReference type="SUPFAM" id="SSF47413">
    <property type="entry name" value="lambda repressor-like DNA-binding domains"/>
    <property type="match status" value="1"/>
</dbReference>
<dbReference type="InterPro" id="IPR001387">
    <property type="entry name" value="Cro/C1-type_HTH"/>
</dbReference>
<evidence type="ECO:0000259" key="1">
    <source>
        <dbReference type="PROSITE" id="PS50943"/>
    </source>
</evidence>
<accession>A0ABM9U8C8</accession>
<evidence type="ECO:0000313" key="2">
    <source>
        <dbReference type="EMBL" id="CUA89991.1"/>
    </source>
</evidence>
<organism evidence="2 3">
    <name type="scientific">Chelatococcus sambhunathii</name>
    <dbReference type="NCBI Taxonomy" id="363953"/>
    <lineage>
        <taxon>Bacteria</taxon>
        <taxon>Pseudomonadati</taxon>
        <taxon>Pseudomonadota</taxon>
        <taxon>Alphaproteobacteria</taxon>
        <taxon>Hyphomicrobiales</taxon>
        <taxon>Chelatococcaceae</taxon>
        <taxon>Chelatococcus</taxon>
    </lineage>
</organism>
<comment type="caution">
    <text evidence="2">The sequence shown here is derived from an EMBL/GenBank/DDBJ whole genome shotgun (WGS) entry which is preliminary data.</text>
</comment>
<gene>
    <name evidence="2" type="ORF">Ga0061061_110111</name>
</gene>
<sequence>MGAARLRADALDDWGAEVASSCGVSFLLGLLLPGAGMNSENSIAQRLRAARRRAGFASAAAAARAFGWSEVTYRAHENGLRGIRSAVAEHYAARLNVSLAWLLTGEGRHPRRHHLDIAGEVGDGGSVRPRLRAGPPRAVFSVETPVAMSPQAIGFRIAGTALQPRYDPGDIVVCDRTGDSPRNLIGREAVVITSQGRGYLRIVRKVMRSGLVDLQSGDGHVTRAVHVAWSAAVTSVVRSRRG</sequence>